<evidence type="ECO:0000256" key="1">
    <source>
        <dbReference type="SAM" id="MobiDB-lite"/>
    </source>
</evidence>
<accession>A0AAV2CES7</accession>
<proteinExistence type="predicted"/>
<protein>
    <submittedName>
        <fullName evidence="2">Uncharacterized protein</fullName>
    </submittedName>
</protein>
<dbReference type="Proteomes" id="UP001497516">
    <property type="component" value="Chromosome 1"/>
</dbReference>
<feature type="compositionally biased region" description="Basic and acidic residues" evidence="1">
    <location>
        <begin position="70"/>
        <end position="88"/>
    </location>
</feature>
<organism evidence="2 3">
    <name type="scientific">Linum trigynum</name>
    <dbReference type="NCBI Taxonomy" id="586398"/>
    <lineage>
        <taxon>Eukaryota</taxon>
        <taxon>Viridiplantae</taxon>
        <taxon>Streptophyta</taxon>
        <taxon>Embryophyta</taxon>
        <taxon>Tracheophyta</taxon>
        <taxon>Spermatophyta</taxon>
        <taxon>Magnoliopsida</taxon>
        <taxon>eudicotyledons</taxon>
        <taxon>Gunneridae</taxon>
        <taxon>Pentapetalae</taxon>
        <taxon>rosids</taxon>
        <taxon>fabids</taxon>
        <taxon>Malpighiales</taxon>
        <taxon>Linaceae</taxon>
        <taxon>Linum</taxon>
    </lineage>
</organism>
<evidence type="ECO:0000313" key="3">
    <source>
        <dbReference type="Proteomes" id="UP001497516"/>
    </source>
</evidence>
<feature type="region of interest" description="Disordered" evidence="1">
    <location>
        <begin position="47"/>
        <end position="88"/>
    </location>
</feature>
<keyword evidence="3" id="KW-1185">Reference proteome</keyword>
<dbReference type="EMBL" id="OZ034813">
    <property type="protein sequence ID" value="CAL1354260.1"/>
    <property type="molecule type" value="Genomic_DNA"/>
</dbReference>
<dbReference type="AlphaFoldDB" id="A0AAV2CES7"/>
<sequence>MREKRSIKQRLSELHGQNGDMHGRAPWPCERAEVRLNDTLRFELHGQNGDMHGRAPWPCDSGFPGFKPNSEPRGRAGFLDPKHPRDEL</sequence>
<reference evidence="2 3" key="1">
    <citation type="submission" date="2024-04" db="EMBL/GenBank/DDBJ databases">
        <authorList>
            <person name="Fracassetti M."/>
        </authorList>
    </citation>
    <scope>NUCLEOTIDE SEQUENCE [LARGE SCALE GENOMIC DNA]</scope>
</reference>
<feature type="region of interest" description="Disordered" evidence="1">
    <location>
        <begin position="1"/>
        <end position="26"/>
    </location>
</feature>
<name>A0AAV2CES7_9ROSI</name>
<evidence type="ECO:0000313" key="2">
    <source>
        <dbReference type="EMBL" id="CAL1354260.1"/>
    </source>
</evidence>
<feature type="compositionally biased region" description="Basic and acidic residues" evidence="1">
    <location>
        <begin position="1"/>
        <end position="13"/>
    </location>
</feature>
<gene>
    <name evidence="2" type="ORF">LTRI10_LOCUS2090</name>
</gene>